<dbReference type="InterPro" id="IPR036280">
    <property type="entry name" value="Multihaem_cyt_sf"/>
</dbReference>
<evidence type="ECO:0000313" key="3">
    <source>
        <dbReference type="Proteomes" id="UP000250918"/>
    </source>
</evidence>
<proteinExistence type="predicted"/>
<evidence type="ECO:0000313" key="2">
    <source>
        <dbReference type="EMBL" id="PWB76250.1"/>
    </source>
</evidence>
<dbReference type="Pfam" id="PF09698">
    <property type="entry name" value="GSu_C4xC__C2xCH"/>
    <property type="match status" value="4"/>
</dbReference>
<organism evidence="2 3">
    <name type="scientific">candidate division GN15 bacterium</name>
    <dbReference type="NCBI Taxonomy" id="2072418"/>
    <lineage>
        <taxon>Bacteria</taxon>
        <taxon>candidate division GN15</taxon>
    </lineage>
</organism>
<name>A0A855X5A8_9BACT</name>
<comment type="caution">
    <text evidence="2">The sequence shown here is derived from an EMBL/GenBank/DDBJ whole genome shotgun (WGS) entry which is preliminary data.</text>
</comment>
<dbReference type="InterPro" id="IPR010176">
    <property type="entry name" value="C4xCH_C2xCH_motif_GEOSU"/>
</dbReference>
<sequence>MMIPHHRPVYAALLITAAIFILSLGCSEDRTPPTLPGSHPASWMDQTSPDFHGTVVFHNGVSHCQSCHGSDLGGGKVHIACSQCHAPGVDSLCTRCHGGLDNNTGAPPLSLRGYVSPDSVPVGAHTAHLSATSIAHAFDCNTCHVVPGYSWDSAHLDFNIMTGKGTTDSIAEVTFHGLAVAAGAAYTHSTATCRLVYCHGNFSGGDSANTPVWNGHNQAACGSCHDVGSNPVKLGTLHQYHISLFGLECADCHANVVDTALHIVNVDLHVNGSVDRQVSDTTKCEGCHAQGTSGCTQCHGGVDNQTGAPPRGLRGETAATTRAVGAHTSHLTGGHNSAEQRCGDCHLTYTSVADSGHFALDSVAEVIWGGFANRNSGANWNRNANTCANTYCHGNFTGGKTSNTPNWTATGQADCGSCHDVGSNPSELQGIHGLHVSSFGLTCNDCHAGVVDANKSITNRSLHVNGVVDTATANPSLCTGCHADAPAGCVYCHGGTDNQTGAPPKGLRGETATTTRAVGAHTIHLAGGTFSDSVQCVACHPTYTNVADPGHFALDSVAEVVWGSISNQSGGAAWTRSTNTCSSTYCHGNFTGGKTTNTPNWTASGQAACGSCHDVGDNPAQLGGAHSLHITSYGLTCNDCHANVVDAGKNIVNRLLHVNGVVDTAAADPSVCAKCHAAAPAGCVYCHGGIDNQTGAPPKGLRGETATTTIAVGAHTKHMNGSALAGPLQCRDCHLSYTYVTDSGHFALDSVAEIVWGNFANSSGGATWSRSSRTCSSTYCHGNFAGGMATNAPVWTSASQAACGSCHDVGIHPSLLLGKHSTHAGEGVACYKCHYATLNSSDLISNPNAHVNGVFDVRFWTGTGSWNAATNSCNPPGGSGCHGRESWY</sequence>
<dbReference type="NCBIfam" id="TIGR01904">
    <property type="entry name" value="GSu_C4xC__C2xCH"/>
    <property type="match status" value="4"/>
</dbReference>
<keyword evidence="1" id="KW-0732">Signal</keyword>
<dbReference type="Proteomes" id="UP000250918">
    <property type="component" value="Unassembled WGS sequence"/>
</dbReference>
<dbReference type="SUPFAM" id="SSF48695">
    <property type="entry name" value="Multiheme cytochromes"/>
    <property type="match status" value="3"/>
</dbReference>
<dbReference type="PANTHER" id="PTHR35038:SF6">
    <property type="entry name" value="SURFACE LOCALIZED DECAHEME CYTOCHROME C LIPOPROTEIN"/>
    <property type="match status" value="1"/>
</dbReference>
<dbReference type="AlphaFoldDB" id="A0A855X5A8"/>
<reference evidence="2 3" key="1">
    <citation type="journal article" date="2018" name="ISME J.">
        <title>A methanotrophic archaeon couples anaerobic oxidation of methane to Fe(III) reduction.</title>
        <authorList>
            <person name="Cai C."/>
            <person name="Leu A.O."/>
            <person name="Xie G.J."/>
            <person name="Guo J."/>
            <person name="Feng Y."/>
            <person name="Zhao J.X."/>
            <person name="Tyson G.W."/>
            <person name="Yuan Z."/>
            <person name="Hu S."/>
        </authorList>
    </citation>
    <scope>NUCLEOTIDE SEQUENCE [LARGE SCALE GENOMIC DNA]</scope>
    <source>
        <strain evidence="2">FeB_12</strain>
    </source>
</reference>
<evidence type="ECO:0008006" key="4">
    <source>
        <dbReference type="Google" id="ProtNLM"/>
    </source>
</evidence>
<dbReference type="EMBL" id="PQAP01000003">
    <property type="protein sequence ID" value="PWB76250.1"/>
    <property type="molecule type" value="Genomic_DNA"/>
</dbReference>
<protein>
    <recommendedName>
        <fullName evidence="4">CxxxxCH/CxxCH domain-containing protein</fullName>
    </recommendedName>
</protein>
<dbReference type="GO" id="GO:0016491">
    <property type="term" value="F:oxidoreductase activity"/>
    <property type="evidence" value="ECO:0007669"/>
    <property type="project" value="TreeGrafter"/>
</dbReference>
<accession>A0A855X5A8</accession>
<dbReference type="InterPro" id="IPR051829">
    <property type="entry name" value="Multiheme_Cytochr_ET"/>
</dbReference>
<evidence type="ECO:0000256" key="1">
    <source>
        <dbReference type="ARBA" id="ARBA00022729"/>
    </source>
</evidence>
<dbReference type="PANTHER" id="PTHR35038">
    <property type="entry name" value="DISSIMILATORY SULFITE REDUCTASE SIRA"/>
    <property type="match status" value="1"/>
</dbReference>
<dbReference type="Gene3D" id="3.90.10.10">
    <property type="entry name" value="Cytochrome C3"/>
    <property type="match status" value="1"/>
</dbReference>
<gene>
    <name evidence="2" type="ORF">C3F09_00820</name>
</gene>
<dbReference type="PROSITE" id="PS51257">
    <property type="entry name" value="PROKAR_LIPOPROTEIN"/>
    <property type="match status" value="1"/>
</dbReference>